<dbReference type="FunFam" id="2.70.70.10:FF:000006">
    <property type="entry name" value="M23 family peptidase"/>
    <property type="match status" value="1"/>
</dbReference>
<keyword evidence="5" id="KW-1185">Reference proteome</keyword>
<evidence type="ECO:0000313" key="4">
    <source>
        <dbReference type="EMBL" id="EGV51648.1"/>
    </source>
</evidence>
<dbReference type="AlphaFoldDB" id="G2DCJ3"/>
<dbReference type="InterPro" id="IPR050570">
    <property type="entry name" value="Cell_wall_metabolism_enzyme"/>
</dbReference>
<protein>
    <submittedName>
        <fullName evidence="4">Membrane protein</fullName>
    </submittedName>
</protein>
<dbReference type="EMBL" id="AFOC01000030">
    <property type="protein sequence ID" value="EGV51648.1"/>
    <property type="molecule type" value="Genomic_DNA"/>
</dbReference>
<evidence type="ECO:0000256" key="1">
    <source>
        <dbReference type="SAM" id="Coils"/>
    </source>
</evidence>
<dbReference type="Pfam" id="PF01551">
    <property type="entry name" value="Peptidase_M23"/>
    <property type="match status" value="1"/>
</dbReference>
<feature type="domain" description="M23ase beta-sheet core" evidence="3">
    <location>
        <begin position="214"/>
        <end position="308"/>
    </location>
</feature>
<dbReference type="PANTHER" id="PTHR21666:SF291">
    <property type="entry name" value="STAGE II SPORULATION PROTEIN Q"/>
    <property type="match status" value="1"/>
</dbReference>
<keyword evidence="2" id="KW-0812">Transmembrane</keyword>
<keyword evidence="2" id="KW-0472">Membrane</keyword>
<dbReference type="GO" id="GO:0004222">
    <property type="term" value="F:metalloendopeptidase activity"/>
    <property type="evidence" value="ECO:0007669"/>
    <property type="project" value="TreeGrafter"/>
</dbReference>
<accession>G2DCJ3</accession>
<name>G2DCJ3_9GAMM</name>
<keyword evidence="2" id="KW-1133">Transmembrane helix</keyword>
<dbReference type="CDD" id="cd12797">
    <property type="entry name" value="M23_peptidase"/>
    <property type="match status" value="1"/>
</dbReference>
<evidence type="ECO:0000313" key="5">
    <source>
        <dbReference type="Proteomes" id="UP000004491"/>
    </source>
</evidence>
<evidence type="ECO:0000259" key="3">
    <source>
        <dbReference type="Pfam" id="PF01551"/>
    </source>
</evidence>
<dbReference type="Proteomes" id="UP000004491">
    <property type="component" value="Unassembled WGS sequence"/>
</dbReference>
<sequence length="321" mass="35119">MHLSGIDRAMKIVFIRGLGAPLGRKFRLFSFVVGLGTLIVFGGAVLSVGYQLGLADAEFPEHQLVRSLKATFDAERRMLQDARAKTGEQVDALALRVGRLQAQLLRLDALGQRLVEVGKLDRGEFDFTAKPAMGGPQGGENETAQQAIPGLLQELAQLESKIESRQQQLVLLEDLILNSNLEQALHPTGRPISKGWISSYYGMRNDPFTGKRAMHKGMDFAGKKGSNVIAVAAGVVTKAEQHHGYGLLVEINHGKGYVTRYGHNEEILVAVGDRVKQGQAIGKMGSSGRSTGPHVHFEVLRHGKVVDPTRYIRKKREQDKA</sequence>
<dbReference type="Gene3D" id="2.70.70.10">
    <property type="entry name" value="Glucose Permease (Domain IIA)"/>
    <property type="match status" value="1"/>
</dbReference>
<gene>
    <name evidence="4" type="ORF">Rifp1Sym_bc00090</name>
</gene>
<dbReference type="PANTHER" id="PTHR21666">
    <property type="entry name" value="PEPTIDASE-RELATED"/>
    <property type="match status" value="1"/>
</dbReference>
<feature type="coiled-coil region" evidence="1">
    <location>
        <begin position="141"/>
        <end position="175"/>
    </location>
</feature>
<dbReference type="SUPFAM" id="SSF51261">
    <property type="entry name" value="Duplicated hybrid motif"/>
    <property type="match status" value="1"/>
</dbReference>
<organism evidence="4 5">
    <name type="scientific">endosymbiont of Riftia pachyptila</name>
    <name type="common">vent Ph05</name>
    <dbReference type="NCBI Taxonomy" id="1048808"/>
    <lineage>
        <taxon>Bacteria</taxon>
        <taxon>Pseudomonadati</taxon>
        <taxon>Pseudomonadota</taxon>
        <taxon>Gammaproteobacteria</taxon>
        <taxon>sulfur-oxidizing symbionts</taxon>
    </lineage>
</organism>
<feature type="transmembrane region" description="Helical" evidence="2">
    <location>
        <begin position="28"/>
        <end position="50"/>
    </location>
</feature>
<dbReference type="InterPro" id="IPR011055">
    <property type="entry name" value="Dup_hybrid_motif"/>
</dbReference>
<evidence type="ECO:0000256" key="2">
    <source>
        <dbReference type="SAM" id="Phobius"/>
    </source>
</evidence>
<reference evidence="4" key="1">
    <citation type="journal article" date="2011" name="ISME J.">
        <title>The endosymbionts of the deep-sea tubeworms Riftia pachyptila and Tevnia jerichonana share an identical physiology as revealed by proteogenomic analyses.</title>
        <authorList>
            <person name="Gardebrecht A."/>
            <person name="Markert S."/>
            <person name="Felbeck H."/>
            <person name="Thuermer A."/>
            <person name="Albrecht D."/>
            <person name="Wollherr A."/>
            <person name="Kabisch J."/>
            <person name="Lehmann R."/>
            <person name="Daniel R."/>
            <person name="Liesegang H."/>
            <person name="Hecker M."/>
            <person name="Sievert S.M."/>
            <person name="Schweder T."/>
        </authorList>
    </citation>
    <scope>NUCLEOTIDE SEQUENCE [LARGE SCALE GENOMIC DNA]</scope>
</reference>
<proteinExistence type="predicted"/>
<comment type="caution">
    <text evidence="4">The sequence shown here is derived from an EMBL/GenBank/DDBJ whole genome shotgun (WGS) entry which is preliminary data.</text>
</comment>
<keyword evidence="1" id="KW-0175">Coiled coil</keyword>
<dbReference type="InterPro" id="IPR016047">
    <property type="entry name" value="M23ase_b-sheet_dom"/>
</dbReference>